<evidence type="ECO:0000313" key="18">
    <source>
        <dbReference type="Ensembl" id="ENSLOCP00000012222.1"/>
    </source>
</evidence>
<feature type="transmembrane region" description="Helical" evidence="17">
    <location>
        <begin position="93"/>
        <end position="118"/>
    </location>
</feature>
<evidence type="ECO:0000256" key="1">
    <source>
        <dbReference type="ARBA" id="ARBA00004477"/>
    </source>
</evidence>
<evidence type="ECO:0000256" key="3">
    <source>
        <dbReference type="ARBA" id="ARBA00022448"/>
    </source>
</evidence>
<dbReference type="EMBL" id="AHAT01012988">
    <property type="status" value="NOT_ANNOTATED_CDS"/>
    <property type="molecule type" value="Genomic_DNA"/>
</dbReference>
<protein>
    <submittedName>
        <fullName evidence="18">Transmembrane protein 38B</fullName>
    </submittedName>
</protein>
<feature type="transmembrane region" description="Helical" evidence="17">
    <location>
        <begin position="52"/>
        <end position="73"/>
    </location>
</feature>
<dbReference type="EMBL" id="AHAT01012985">
    <property type="status" value="NOT_ANNOTATED_CDS"/>
    <property type="molecule type" value="Genomic_DNA"/>
</dbReference>
<dbReference type="EMBL" id="AHAT01012982">
    <property type="status" value="NOT_ANNOTATED_CDS"/>
    <property type="molecule type" value="Genomic_DNA"/>
</dbReference>
<evidence type="ECO:0000256" key="2">
    <source>
        <dbReference type="ARBA" id="ARBA00005766"/>
    </source>
</evidence>
<comment type="function">
    <text evidence="14">Intracellular monovalent cation channel required for maintenance of rapid intracellular calcium release. Acts as a potassium counter-ion channel that functions in synchronization with calcium release from intracellular stores. Activated by increased cytosolic Ca(2+) levels.</text>
</comment>
<dbReference type="OrthoDB" id="195817at2759"/>
<dbReference type="GeneTree" id="ENSGT00390000018845"/>
<evidence type="ECO:0000256" key="11">
    <source>
        <dbReference type="ARBA" id="ARBA00023136"/>
    </source>
</evidence>
<keyword evidence="7" id="KW-0631">Potassium channel</keyword>
<dbReference type="RefSeq" id="XP_006627113.2">
    <property type="nucleotide sequence ID" value="XM_006627050.3"/>
</dbReference>
<dbReference type="EMBL" id="AHAT01012989">
    <property type="status" value="NOT_ANNOTATED_CDS"/>
    <property type="molecule type" value="Genomic_DNA"/>
</dbReference>
<keyword evidence="3" id="KW-0813">Transport</keyword>
<evidence type="ECO:0000256" key="17">
    <source>
        <dbReference type="SAM" id="Phobius"/>
    </source>
</evidence>
<sequence length="323" mass="35971">MDLFALMSLDELSLRMSQLSMYPLFDMAHYIVSAMALKEQPGAVDVAFRSPFACWFSSMLYCFGGAILSGVLLAEPTLAPFSNTNNVVLATVIWYFVFYCPQDVFYKCAAFLPLRLVLASMKEVTRTWKVLGGVTQARKHYNEGWFVMIAVGWAKGAGGGLMSNFEQLVRGVWKPETNELLKMSYPTKVTLIGAVLFTLQESQYFPLARHHLMFFYTIFVVINKVRMMLIHSTESPFAPLEAVLYHLFFARQPTVTEAKGAAKRNSTAACSDLKVKSAKSHNGSAVHDTNGNISCVHETNENSTDSNDNGDTVSIKTCNKKTD</sequence>
<dbReference type="KEGG" id="loc:102685432"/>
<dbReference type="Proteomes" id="UP000018468">
    <property type="component" value="Linkage group LG2"/>
</dbReference>
<evidence type="ECO:0000256" key="9">
    <source>
        <dbReference type="ARBA" id="ARBA00022989"/>
    </source>
</evidence>
<dbReference type="PANTHER" id="PTHR12454">
    <property type="entry name" value="TRIMERIC INTRACELLULAR CATION CHANNEL"/>
    <property type="match status" value="1"/>
</dbReference>
<dbReference type="Pfam" id="PF05197">
    <property type="entry name" value="TRIC"/>
    <property type="match status" value="1"/>
</dbReference>
<dbReference type="GO" id="GO:0005267">
    <property type="term" value="F:potassium channel activity"/>
    <property type="evidence" value="ECO:0007669"/>
    <property type="project" value="UniProtKB-KW"/>
</dbReference>
<dbReference type="GO" id="GO:0005789">
    <property type="term" value="C:endoplasmic reticulum membrane"/>
    <property type="evidence" value="ECO:0007669"/>
    <property type="project" value="UniProtKB-SubCell"/>
</dbReference>
<keyword evidence="5 17" id="KW-0812">Transmembrane</keyword>
<reference evidence="19" key="1">
    <citation type="submission" date="2011-12" db="EMBL/GenBank/DDBJ databases">
        <title>The Draft Genome of Lepisosteus oculatus.</title>
        <authorList>
            <consortium name="The Broad Institute Genome Assembly &amp; Analysis Group"/>
            <consortium name="Computational R&amp;D Group"/>
            <consortium name="and Sequencing Platform"/>
            <person name="Di Palma F."/>
            <person name="Alfoldi J."/>
            <person name="Johnson J."/>
            <person name="Berlin A."/>
            <person name="Gnerre S."/>
            <person name="Jaffe D."/>
            <person name="MacCallum I."/>
            <person name="Young S."/>
            <person name="Walker B.J."/>
            <person name="Lander E.S."/>
            <person name="Lindblad-Toh K."/>
        </authorList>
    </citation>
    <scope>NUCLEOTIDE SEQUENCE [LARGE SCALE GENOMIC DNA]</scope>
</reference>
<dbReference type="STRING" id="7918.ENSLOCP00000012222"/>
<dbReference type="Ensembl" id="ENSLOCT00000012243.1">
    <property type="protein sequence ID" value="ENSLOCP00000012222.1"/>
    <property type="gene ID" value="ENSLOCG00000009996.1"/>
</dbReference>
<keyword evidence="9 17" id="KW-1133">Transmembrane helix</keyword>
<accession>W5MV13</accession>
<evidence type="ECO:0000256" key="16">
    <source>
        <dbReference type="SAM" id="MobiDB-lite"/>
    </source>
</evidence>
<feature type="compositionally biased region" description="Polar residues" evidence="16">
    <location>
        <begin position="281"/>
        <end position="293"/>
    </location>
</feature>
<evidence type="ECO:0000256" key="5">
    <source>
        <dbReference type="ARBA" id="ARBA00022692"/>
    </source>
</evidence>
<comment type="subunit">
    <text evidence="15">Homotrimer; conformation seems to be controled by binding to diacylglycerol (DAG).</text>
</comment>
<dbReference type="EMBL" id="AHAT01012983">
    <property type="status" value="NOT_ANNOTATED_CDS"/>
    <property type="molecule type" value="Genomic_DNA"/>
</dbReference>
<comment type="catalytic activity">
    <reaction evidence="13">
        <text>K(+)(in) = K(+)(out)</text>
        <dbReference type="Rhea" id="RHEA:29463"/>
        <dbReference type="ChEBI" id="CHEBI:29103"/>
    </reaction>
</comment>
<dbReference type="AlphaFoldDB" id="W5MV13"/>
<evidence type="ECO:0000256" key="4">
    <source>
        <dbReference type="ARBA" id="ARBA00022538"/>
    </source>
</evidence>
<evidence type="ECO:0000256" key="12">
    <source>
        <dbReference type="ARBA" id="ARBA00023303"/>
    </source>
</evidence>
<keyword evidence="11 17" id="KW-0472">Membrane</keyword>
<dbReference type="InterPro" id="IPR007866">
    <property type="entry name" value="TRIC_channel"/>
</dbReference>
<comment type="subcellular location">
    <subcellularLocation>
        <location evidence="1">Endoplasmic reticulum membrane</location>
        <topology evidence="1">Multi-pass membrane protein</topology>
    </subcellularLocation>
</comment>
<dbReference type="GeneID" id="102685432"/>
<evidence type="ECO:0000256" key="7">
    <source>
        <dbReference type="ARBA" id="ARBA00022826"/>
    </source>
</evidence>
<comment type="similarity">
    <text evidence="2">Belongs to the TMEM38 family.</text>
</comment>
<dbReference type="HOGENOM" id="CLU_076376_0_0_1"/>
<dbReference type="eggNOG" id="KOG3944">
    <property type="taxonomic scope" value="Eukaryota"/>
</dbReference>
<dbReference type="GO" id="GO:0042802">
    <property type="term" value="F:identical protein binding"/>
    <property type="evidence" value="ECO:0007669"/>
    <property type="project" value="InterPro"/>
</dbReference>
<evidence type="ECO:0000313" key="19">
    <source>
        <dbReference type="Proteomes" id="UP000018468"/>
    </source>
</evidence>
<keyword evidence="19" id="KW-1185">Reference proteome</keyword>
<keyword evidence="4" id="KW-0633">Potassium transport</keyword>
<reference evidence="18" key="3">
    <citation type="submission" date="2025-09" db="UniProtKB">
        <authorList>
            <consortium name="Ensembl"/>
        </authorList>
    </citation>
    <scope>IDENTIFICATION</scope>
</reference>
<keyword evidence="10" id="KW-0406">Ion transport</keyword>
<evidence type="ECO:0000256" key="6">
    <source>
        <dbReference type="ARBA" id="ARBA00022824"/>
    </source>
</evidence>
<name>W5MV13_LEPOC</name>
<evidence type="ECO:0000256" key="13">
    <source>
        <dbReference type="ARBA" id="ARBA00034430"/>
    </source>
</evidence>
<evidence type="ECO:0000256" key="10">
    <source>
        <dbReference type="ARBA" id="ARBA00023065"/>
    </source>
</evidence>
<dbReference type="EMBL" id="AHAT01012980">
    <property type="status" value="NOT_ANNOTATED_CDS"/>
    <property type="molecule type" value="Genomic_DNA"/>
</dbReference>
<dbReference type="FunCoup" id="W5MV13">
    <property type="interactions" value="509"/>
</dbReference>
<feature type="region of interest" description="Disordered" evidence="16">
    <location>
        <begin position="281"/>
        <end position="323"/>
    </location>
</feature>
<dbReference type="EMBL" id="AHAT01012984">
    <property type="status" value="NOT_ANNOTATED_CDS"/>
    <property type="molecule type" value="Genomic_DNA"/>
</dbReference>
<dbReference type="Bgee" id="ENSLOCG00000009996">
    <property type="expression patterns" value="Expressed in pharyngeal gill and 13 other cell types or tissues"/>
</dbReference>
<organism evidence="18 19">
    <name type="scientific">Lepisosteus oculatus</name>
    <name type="common">Spotted gar</name>
    <dbReference type="NCBI Taxonomy" id="7918"/>
    <lineage>
        <taxon>Eukaryota</taxon>
        <taxon>Metazoa</taxon>
        <taxon>Chordata</taxon>
        <taxon>Craniata</taxon>
        <taxon>Vertebrata</taxon>
        <taxon>Euteleostomi</taxon>
        <taxon>Actinopterygii</taxon>
        <taxon>Neopterygii</taxon>
        <taxon>Holostei</taxon>
        <taxon>Semionotiformes</taxon>
        <taxon>Lepisosteidae</taxon>
        <taxon>Lepisosteus</taxon>
    </lineage>
</organism>
<dbReference type="CTD" id="55151"/>
<dbReference type="EMBL" id="AHAT01012981">
    <property type="status" value="NOT_ANNOTATED_CDS"/>
    <property type="molecule type" value="Genomic_DNA"/>
</dbReference>
<feature type="compositionally biased region" description="Polar residues" evidence="16">
    <location>
        <begin position="301"/>
        <end position="317"/>
    </location>
</feature>
<dbReference type="EMBL" id="AHAT01012986">
    <property type="status" value="NOT_ANNOTATED_CDS"/>
    <property type="molecule type" value="Genomic_DNA"/>
</dbReference>
<evidence type="ECO:0000256" key="8">
    <source>
        <dbReference type="ARBA" id="ARBA00022958"/>
    </source>
</evidence>
<evidence type="ECO:0000256" key="14">
    <source>
        <dbReference type="ARBA" id="ARBA00045968"/>
    </source>
</evidence>
<evidence type="ECO:0000256" key="15">
    <source>
        <dbReference type="ARBA" id="ARBA00047059"/>
    </source>
</evidence>
<reference evidence="18" key="2">
    <citation type="submission" date="2025-08" db="UniProtKB">
        <authorList>
            <consortium name="Ensembl"/>
        </authorList>
    </citation>
    <scope>IDENTIFICATION</scope>
</reference>
<dbReference type="EMBL" id="AHAT01012987">
    <property type="status" value="NOT_ANNOTATED_CDS"/>
    <property type="molecule type" value="Genomic_DNA"/>
</dbReference>
<keyword evidence="8" id="KW-0630">Potassium</keyword>
<dbReference type="PANTHER" id="PTHR12454:SF5">
    <property type="entry name" value="TRIMERIC INTRACELLULAR CATION CHANNEL TYPE B"/>
    <property type="match status" value="1"/>
</dbReference>
<keyword evidence="12" id="KW-0407">Ion channel</keyword>
<dbReference type="InParanoid" id="W5MV13"/>
<proteinExistence type="inferred from homology"/>
<keyword evidence="6" id="KW-0256">Endoplasmic reticulum</keyword>